<dbReference type="NCBIfam" id="TIGR01494">
    <property type="entry name" value="ATPase_P-type"/>
    <property type="match status" value="1"/>
</dbReference>
<dbReference type="AlphaFoldDB" id="A0A1E5C0Y2"/>
<comment type="subcellular location">
    <subcellularLocation>
        <location evidence="1">Cell membrane</location>
        <topology evidence="1">Multi-pass membrane protein</topology>
    </subcellularLocation>
</comment>
<dbReference type="SFLD" id="SFLDF00027">
    <property type="entry name" value="p-type_atpase"/>
    <property type="match status" value="1"/>
</dbReference>
<dbReference type="Gene3D" id="3.40.50.1000">
    <property type="entry name" value="HAD superfamily/HAD-like"/>
    <property type="match status" value="1"/>
</dbReference>
<dbReference type="PANTHER" id="PTHR48085:SF5">
    <property type="entry name" value="CADMIUM_ZINC-TRANSPORTING ATPASE HMA4-RELATED"/>
    <property type="match status" value="1"/>
</dbReference>
<feature type="region of interest" description="Disordered" evidence="15">
    <location>
        <begin position="61"/>
        <end position="92"/>
    </location>
</feature>
<evidence type="ECO:0000256" key="3">
    <source>
        <dbReference type="ARBA" id="ARBA00022475"/>
    </source>
</evidence>
<name>A0A1E5C0Y2_9GAMM</name>
<dbReference type="GO" id="GO:0016463">
    <property type="term" value="F:P-type zinc transporter activity"/>
    <property type="evidence" value="ECO:0007669"/>
    <property type="project" value="UniProtKB-EC"/>
</dbReference>
<dbReference type="InterPro" id="IPR044492">
    <property type="entry name" value="P_typ_ATPase_HD_dom"/>
</dbReference>
<dbReference type="InterPro" id="IPR051014">
    <property type="entry name" value="Cation_Transport_ATPase_IB"/>
</dbReference>
<protein>
    <recommendedName>
        <fullName evidence="12">P-type Zn(2+) transporter</fullName>
        <ecNumber evidence="12">7.2.2.12</ecNumber>
    </recommendedName>
</protein>
<comment type="similarity">
    <text evidence="2 14">Belongs to the cation transport ATPase (P-type) (TC 3.A.3) family. Type IB subfamily.</text>
</comment>
<evidence type="ECO:0000256" key="1">
    <source>
        <dbReference type="ARBA" id="ARBA00004651"/>
    </source>
</evidence>
<dbReference type="SUPFAM" id="SSF56784">
    <property type="entry name" value="HAD-like"/>
    <property type="match status" value="1"/>
</dbReference>
<comment type="caution">
    <text evidence="17">The sequence shown here is derived from an EMBL/GenBank/DDBJ whole genome shotgun (WGS) entry which is preliminary data.</text>
</comment>
<organism evidence="17 18">
    <name type="scientific">Enterovibrio norvegicus FF-454</name>
    <dbReference type="NCBI Taxonomy" id="1185651"/>
    <lineage>
        <taxon>Bacteria</taxon>
        <taxon>Pseudomonadati</taxon>
        <taxon>Pseudomonadota</taxon>
        <taxon>Gammaproteobacteria</taxon>
        <taxon>Vibrionales</taxon>
        <taxon>Vibrionaceae</taxon>
        <taxon>Enterovibrio</taxon>
    </lineage>
</organism>
<dbReference type="InterPro" id="IPR017969">
    <property type="entry name" value="Heavy-metal-associated_CS"/>
</dbReference>
<dbReference type="EMBL" id="AJWN02000090">
    <property type="protein sequence ID" value="OEE59168.1"/>
    <property type="molecule type" value="Genomic_DNA"/>
</dbReference>
<dbReference type="GO" id="GO:0046872">
    <property type="term" value="F:metal ion binding"/>
    <property type="evidence" value="ECO:0007669"/>
    <property type="project" value="UniProtKB-KW"/>
</dbReference>
<dbReference type="NCBIfam" id="NF008262">
    <property type="entry name" value="PRK11033.1"/>
    <property type="match status" value="1"/>
</dbReference>
<dbReference type="InterPro" id="IPR023214">
    <property type="entry name" value="HAD_sf"/>
</dbReference>
<keyword evidence="10 14" id="KW-1133">Transmembrane helix</keyword>
<keyword evidence="3 14" id="KW-1003">Cell membrane</keyword>
<dbReference type="InterPro" id="IPR001757">
    <property type="entry name" value="P_typ_ATPase"/>
</dbReference>
<evidence type="ECO:0000256" key="12">
    <source>
        <dbReference type="ARBA" id="ARBA00039097"/>
    </source>
</evidence>
<dbReference type="Gene3D" id="2.70.150.10">
    <property type="entry name" value="Calcium-transporting ATPase, cytoplasmic transduction domain A"/>
    <property type="match status" value="1"/>
</dbReference>
<dbReference type="InterPro" id="IPR023299">
    <property type="entry name" value="ATPase_P-typ_cyto_dom_N"/>
</dbReference>
<dbReference type="SFLD" id="SFLDG00002">
    <property type="entry name" value="C1.7:_P-type_atpase_like"/>
    <property type="match status" value="1"/>
</dbReference>
<keyword evidence="7 14" id="KW-0547">Nucleotide-binding</keyword>
<evidence type="ECO:0000256" key="9">
    <source>
        <dbReference type="ARBA" id="ARBA00022967"/>
    </source>
</evidence>
<dbReference type="InterPro" id="IPR036412">
    <property type="entry name" value="HAD-like_sf"/>
</dbReference>
<evidence type="ECO:0000313" key="17">
    <source>
        <dbReference type="EMBL" id="OEE59168.1"/>
    </source>
</evidence>
<dbReference type="PROSITE" id="PS01047">
    <property type="entry name" value="HMA_1"/>
    <property type="match status" value="1"/>
</dbReference>
<feature type="domain" description="HMA" evidence="16">
    <location>
        <begin position="96"/>
        <end position="164"/>
    </location>
</feature>
<keyword evidence="9" id="KW-1278">Translocase</keyword>
<evidence type="ECO:0000256" key="8">
    <source>
        <dbReference type="ARBA" id="ARBA00022840"/>
    </source>
</evidence>
<evidence type="ECO:0000256" key="10">
    <source>
        <dbReference type="ARBA" id="ARBA00022989"/>
    </source>
</evidence>
<dbReference type="InterPro" id="IPR059000">
    <property type="entry name" value="ATPase_P-type_domA"/>
</dbReference>
<proteinExistence type="inferred from homology"/>
<dbReference type="Pfam" id="PF00403">
    <property type="entry name" value="HMA"/>
    <property type="match status" value="1"/>
</dbReference>
<sequence>MCHSCKSGHCNKPSHQHAHSQAAPVSTNTCCNASASASVSDSSDALPEDCDDPAGQGCCDGEHSSHDVNSEHSHDGHVHSRVHAPDEPQQQSPIAKSYAWRVTNMDCPSCAGKLEGAIKSLQGVTQVNVRFATEKLVVSFDREPTQIQLEQINARAKQTGFPLVDLSLPSKKSEPKSAAQRIKEEGALLSLIGVMSIAGILSIWLPDLSRILFSVATVIGLIPIVKKAVVLARSGSPFSIEMLMSIAAIGALYLGETVEAAMVLVLFLIGERLEGYASAKARAGIKSLMALVPENVVRIEKDGGRKDVSVSTLQPGDIIEISPGGRLPADASLVAESASFDLSALTGESIPVEKSAGEKIPAGALAVDQRVELEVVSKQGESAIDRILTLIEDAESRRAPVERFIDQFSRWYTPLMIIIAALIVIVPPLMFGESWDVWIYRGLTLLLIACPCALVISTPAAMTSGLAAAARHGALIKGGAALEALSRVEWVAFDKTGTLTEGKPVVTDILCWQGGSHDMLALASAVEQGSHHPLAKALVIEAQRQQVSILSADNVRTDAGKGVSGNVDGKKITIVALDKLNDTQVVQAENVESAQQLADSGKTVAIVFIDDVANGAVAWRDELRQTAVHTIESLKDAGIRSLMLTGDNPKAAAGLAGILNMEYQAGLMPEGKVDAINVLANHSRVAMVGDGINDAPAMKAATIGIAMGSGTDVALETADIALRHNRIESIPEIIDLARATMANVRQNVALAIGLKAIFLVTTAMGFTGLWVAVLADSGATAIVTMNALRLLRYKAKTRRVAPEGQWPENGLVRPQDDRDGSHGQMN</sequence>
<dbReference type="InterPro" id="IPR006121">
    <property type="entry name" value="HMA_dom"/>
</dbReference>
<feature type="transmembrane region" description="Helical" evidence="14">
    <location>
        <begin position="437"/>
        <end position="456"/>
    </location>
</feature>
<feature type="region of interest" description="Disordered" evidence="15">
    <location>
        <begin position="804"/>
        <end position="826"/>
    </location>
</feature>
<keyword evidence="6 14" id="KW-0479">Metal-binding</keyword>
<evidence type="ECO:0000256" key="2">
    <source>
        <dbReference type="ARBA" id="ARBA00006024"/>
    </source>
</evidence>
<evidence type="ECO:0000256" key="4">
    <source>
        <dbReference type="ARBA" id="ARBA00022553"/>
    </source>
</evidence>
<gene>
    <name evidence="17" type="ORF">A1OK_03920</name>
</gene>
<dbReference type="SFLD" id="SFLDS00003">
    <property type="entry name" value="Haloacid_Dehalogenase"/>
    <property type="match status" value="1"/>
</dbReference>
<evidence type="ECO:0000313" key="18">
    <source>
        <dbReference type="Proteomes" id="UP000095039"/>
    </source>
</evidence>
<keyword evidence="18" id="KW-1185">Reference proteome</keyword>
<dbReference type="InterPro" id="IPR023298">
    <property type="entry name" value="ATPase_P-typ_TM_dom_sf"/>
</dbReference>
<evidence type="ECO:0000256" key="11">
    <source>
        <dbReference type="ARBA" id="ARBA00023136"/>
    </source>
</evidence>
<dbReference type="PRINTS" id="PR00119">
    <property type="entry name" value="CATATPASE"/>
</dbReference>
<comment type="catalytic activity">
    <reaction evidence="13">
        <text>Zn(2+)(in) + ATP + H2O = Zn(2+)(out) + ADP + phosphate + H(+)</text>
        <dbReference type="Rhea" id="RHEA:20621"/>
        <dbReference type="ChEBI" id="CHEBI:15377"/>
        <dbReference type="ChEBI" id="CHEBI:15378"/>
        <dbReference type="ChEBI" id="CHEBI:29105"/>
        <dbReference type="ChEBI" id="CHEBI:30616"/>
        <dbReference type="ChEBI" id="CHEBI:43474"/>
        <dbReference type="ChEBI" id="CHEBI:456216"/>
        <dbReference type="EC" id="7.2.2.12"/>
    </reaction>
</comment>
<dbReference type="Pfam" id="PF00702">
    <property type="entry name" value="Hydrolase"/>
    <property type="match status" value="1"/>
</dbReference>
<keyword evidence="5 14" id="KW-0812">Transmembrane</keyword>
<dbReference type="GO" id="GO:0005886">
    <property type="term" value="C:plasma membrane"/>
    <property type="evidence" value="ECO:0007669"/>
    <property type="project" value="UniProtKB-SubCell"/>
</dbReference>
<dbReference type="Proteomes" id="UP000095039">
    <property type="component" value="Unassembled WGS sequence"/>
</dbReference>
<dbReference type="GO" id="GO:0005524">
    <property type="term" value="F:ATP binding"/>
    <property type="evidence" value="ECO:0007669"/>
    <property type="project" value="UniProtKB-UniRule"/>
</dbReference>
<keyword evidence="8 14" id="KW-0067">ATP-binding</keyword>
<dbReference type="NCBIfam" id="TIGR01512">
    <property type="entry name" value="ATPase-IB2_Cd"/>
    <property type="match status" value="1"/>
</dbReference>
<feature type="transmembrane region" description="Helical" evidence="14">
    <location>
        <begin position="411"/>
        <end position="431"/>
    </location>
</feature>
<evidence type="ECO:0000259" key="16">
    <source>
        <dbReference type="PROSITE" id="PS50846"/>
    </source>
</evidence>
<dbReference type="SUPFAM" id="SSF81653">
    <property type="entry name" value="Calcium ATPase, transduction domain A"/>
    <property type="match status" value="1"/>
</dbReference>
<accession>A0A1E5C0Y2</accession>
<dbReference type="PROSITE" id="PS50846">
    <property type="entry name" value="HMA_2"/>
    <property type="match status" value="1"/>
</dbReference>
<dbReference type="InterPro" id="IPR018303">
    <property type="entry name" value="ATPase_P-typ_P_site"/>
</dbReference>
<dbReference type="InterPro" id="IPR008250">
    <property type="entry name" value="ATPase_P-typ_transduc_dom_A_sf"/>
</dbReference>
<evidence type="ECO:0000256" key="7">
    <source>
        <dbReference type="ARBA" id="ARBA00022741"/>
    </source>
</evidence>
<reference evidence="17 18" key="1">
    <citation type="journal article" date="2012" name="Science">
        <title>Ecological populations of bacteria act as socially cohesive units of antibiotic production and resistance.</title>
        <authorList>
            <person name="Cordero O.X."/>
            <person name="Wildschutte H."/>
            <person name="Kirkup B."/>
            <person name="Proehl S."/>
            <person name="Ngo L."/>
            <person name="Hussain F."/>
            <person name="Le Roux F."/>
            <person name="Mincer T."/>
            <person name="Polz M.F."/>
        </authorList>
    </citation>
    <scope>NUCLEOTIDE SEQUENCE [LARGE SCALE GENOMIC DNA]</scope>
    <source>
        <strain evidence="17 18">FF-454</strain>
    </source>
</reference>
<dbReference type="CDD" id="cd00371">
    <property type="entry name" value="HMA"/>
    <property type="match status" value="1"/>
</dbReference>
<feature type="transmembrane region" description="Helical" evidence="14">
    <location>
        <begin position="772"/>
        <end position="791"/>
    </location>
</feature>
<feature type="transmembrane region" description="Helical" evidence="14">
    <location>
        <begin position="748"/>
        <end position="766"/>
    </location>
</feature>
<evidence type="ECO:0000256" key="6">
    <source>
        <dbReference type="ARBA" id="ARBA00022723"/>
    </source>
</evidence>
<evidence type="ECO:0000256" key="5">
    <source>
        <dbReference type="ARBA" id="ARBA00022692"/>
    </source>
</evidence>
<evidence type="ECO:0000256" key="15">
    <source>
        <dbReference type="SAM" id="MobiDB-lite"/>
    </source>
</evidence>
<dbReference type="Pfam" id="PF00122">
    <property type="entry name" value="E1-E2_ATPase"/>
    <property type="match status" value="1"/>
</dbReference>
<dbReference type="RefSeq" id="WP_016961412.1">
    <property type="nucleotide sequence ID" value="NZ_AJWN02000090.1"/>
</dbReference>
<evidence type="ECO:0000256" key="13">
    <source>
        <dbReference type="ARBA" id="ARBA00047308"/>
    </source>
</evidence>
<dbReference type="Gene3D" id="3.30.70.100">
    <property type="match status" value="1"/>
</dbReference>
<dbReference type="InterPro" id="IPR027256">
    <property type="entry name" value="P-typ_ATPase_IB"/>
</dbReference>
<feature type="compositionally biased region" description="Basic and acidic residues" evidence="15">
    <location>
        <begin position="61"/>
        <end position="86"/>
    </location>
</feature>
<dbReference type="SUPFAM" id="SSF55008">
    <property type="entry name" value="HMA, heavy metal-associated domain"/>
    <property type="match status" value="1"/>
</dbReference>
<dbReference type="SUPFAM" id="SSF81665">
    <property type="entry name" value="Calcium ATPase, transmembrane domain M"/>
    <property type="match status" value="1"/>
</dbReference>
<dbReference type="EC" id="7.2.2.12" evidence="12"/>
<dbReference type="PROSITE" id="PS01229">
    <property type="entry name" value="COF_2"/>
    <property type="match status" value="1"/>
</dbReference>
<evidence type="ECO:0000256" key="14">
    <source>
        <dbReference type="RuleBase" id="RU362081"/>
    </source>
</evidence>
<feature type="compositionally biased region" description="Basic and acidic residues" evidence="15">
    <location>
        <begin position="814"/>
        <end position="826"/>
    </location>
</feature>
<keyword evidence="4" id="KW-0597">Phosphoprotein</keyword>
<dbReference type="Gene3D" id="3.40.1110.10">
    <property type="entry name" value="Calcium-transporting ATPase, cytoplasmic domain N"/>
    <property type="match status" value="1"/>
</dbReference>
<dbReference type="NCBIfam" id="TIGR01525">
    <property type="entry name" value="ATPase-IB_hvy"/>
    <property type="match status" value="1"/>
</dbReference>
<keyword evidence="11 14" id="KW-0472">Membrane</keyword>
<dbReference type="GO" id="GO:0016887">
    <property type="term" value="F:ATP hydrolysis activity"/>
    <property type="evidence" value="ECO:0007669"/>
    <property type="project" value="InterPro"/>
</dbReference>
<feature type="transmembrane region" description="Helical" evidence="14">
    <location>
        <begin position="186"/>
        <end position="205"/>
    </location>
</feature>
<dbReference type="PROSITE" id="PS00154">
    <property type="entry name" value="ATPASE_E1_E2"/>
    <property type="match status" value="1"/>
</dbReference>
<dbReference type="InterPro" id="IPR036163">
    <property type="entry name" value="HMA_dom_sf"/>
</dbReference>
<dbReference type="GO" id="GO:0015086">
    <property type="term" value="F:cadmium ion transmembrane transporter activity"/>
    <property type="evidence" value="ECO:0007669"/>
    <property type="project" value="TreeGrafter"/>
</dbReference>
<dbReference type="CDD" id="cd07546">
    <property type="entry name" value="P-type_ATPase_Pb_Zn_Cd2-like"/>
    <property type="match status" value="1"/>
</dbReference>
<dbReference type="PANTHER" id="PTHR48085">
    <property type="entry name" value="CADMIUM/ZINC-TRANSPORTING ATPASE HMA2-RELATED"/>
    <property type="match status" value="1"/>
</dbReference>